<reference evidence="4 5" key="1">
    <citation type="submission" date="2024-01" db="EMBL/GenBank/DDBJ databases">
        <authorList>
            <person name="Waweru B."/>
        </authorList>
    </citation>
    <scope>NUCLEOTIDE SEQUENCE [LARGE SCALE GENOMIC DNA]</scope>
</reference>
<dbReference type="InterPro" id="IPR036317">
    <property type="entry name" value="Cullin_homology_sf"/>
</dbReference>
<proteinExistence type="inferred from homology"/>
<dbReference type="PROSITE" id="PS50069">
    <property type="entry name" value="CULLIN_2"/>
    <property type="match status" value="1"/>
</dbReference>
<dbReference type="EMBL" id="CAWUPB010000913">
    <property type="protein sequence ID" value="CAK7333141.1"/>
    <property type="molecule type" value="Genomic_DNA"/>
</dbReference>
<dbReference type="AlphaFoldDB" id="A0AAV1RC80"/>
<comment type="similarity">
    <text evidence="1 2">Belongs to the cullin family.</text>
</comment>
<dbReference type="InterPro" id="IPR016158">
    <property type="entry name" value="Cullin_homology"/>
</dbReference>
<dbReference type="SUPFAM" id="SSF75632">
    <property type="entry name" value="Cullin homology domain"/>
    <property type="match status" value="1"/>
</dbReference>
<evidence type="ECO:0000259" key="3">
    <source>
        <dbReference type="PROSITE" id="PS50069"/>
    </source>
</evidence>
<feature type="domain" description="Cullin family profile" evidence="3">
    <location>
        <begin position="41"/>
        <end position="140"/>
    </location>
</feature>
<dbReference type="InterPro" id="IPR001373">
    <property type="entry name" value="Cullin_N"/>
</dbReference>
<dbReference type="Pfam" id="PF00888">
    <property type="entry name" value="Cullin"/>
    <property type="match status" value="1"/>
</dbReference>
<protein>
    <recommendedName>
        <fullName evidence="3">Cullin family profile domain-containing protein</fullName>
    </recommendedName>
</protein>
<dbReference type="GO" id="GO:0031625">
    <property type="term" value="F:ubiquitin protein ligase binding"/>
    <property type="evidence" value="ECO:0007669"/>
    <property type="project" value="InterPro"/>
</dbReference>
<evidence type="ECO:0000313" key="4">
    <source>
        <dbReference type="EMBL" id="CAK7333141.1"/>
    </source>
</evidence>
<evidence type="ECO:0000313" key="5">
    <source>
        <dbReference type="Proteomes" id="UP001314170"/>
    </source>
</evidence>
<keyword evidence="5" id="KW-1185">Reference proteome</keyword>
<name>A0AAV1RC80_9ROSI</name>
<comment type="caution">
    <text evidence="4">The sequence shown here is derived from an EMBL/GenBank/DDBJ whole genome shotgun (WGS) entry which is preliminary data.</text>
</comment>
<dbReference type="PANTHER" id="PTHR11932">
    <property type="entry name" value="CULLIN"/>
    <property type="match status" value="1"/>
</dbReference>
<gene>
    <name evidence="4" type="ORF">DCAF_LOCUS9336</name>
</gene>
<dbReference type="Proteomes" id="UP001314170">
    <property type="component" value="Unassembled WGS sequence"/>
</dbReference>
<organism evidence="4 5">
    <name type="scientific">Dovyalis caffra</name>
    <dbReference type="NCBI Taxonomy" id="77055"/>
    <lineage>
        <taxon>Eukaryota</taxon>
        <taxon>Viridiplantae</taxon>
        <taxon>Streptophyta</taxon>
        <taxon>Embryophyta</taxon>
        <taxon>Tracheophyta</taxon>
        <taxon>Spermatophyta</taxon>
        <taxon>Magnoliopsida</taxon>
        <taxon>eudicotyledons</taxon>
        <taxon>Gunneridae</taxon>
        <taxon>Pentapetalae</taxon>
        <taxon>rosids</taxon>
        <taxon>fabids</taxon>
        <taxon>Malpighiales</taxon>
        <taxon>Salicaceae</taxon>
        <taxon>Flacourtieae</taxon>
        <taxon>Dovyalis</taxon>
    </lineage>
</organism>
<dbReference type="SMART" id="SM00182">
    <property type="entry name" value="CULLIN"/>
    <property type="match status" value="1"/>
</dbReference>
<evidence type="ECO:0000256" key="1">
    <source>
        <dbReference type="PROSITE-ProRule" id="PRU00330"/>
    </source>
</evidence>
<dbReference type="GO" id="GO:0006511">
    <property type="term" value="P:ubiquitin-dependent protein catabolic process"/>
    <property type="evidence" value="ECO:0007669"/>
    <property type="project" value="InterPro"/>
</dbReference>
<dbReference type="InterPro" id="IPR045093">
    <property type="entry name" value="Cullin"/>
</dbReference>
<accession>A0AAV1RC80</accession>
<evidence type="ECO:0000256" key="2">
    <source>
        <dbReference type="RuleBase" id="RU003829"/>
    </source>
</evidence>
<sequence length="164" mass="18215">MQHGTDEGTALVKKAEDAVSNKKALKEAFYVFCNESVAGSLSAEFIATFCDKILKKGGSEKLSDEASEEHWRRYVVLSLHGFVAHVVKLLTYISDNDLFAEIYRKKLARRLLFYKSANDDHERSILTKLKQQCGGQFTSKTNGCPSLATSTTYVEASSGLMMSD</sequence>
<dbReference type="Gene3D" id="1.20.1310.10">
    <property type="entry name" value="Cullin Repeats"/>
    <property type="match status" value="1"/>
</dbReference>